<organism evidence="3 4">
    <name type="scientific">Levilactobacillus senmaizukei DSM 21775 = NBRC 103853</name>
    <dbReference type="NCBI Taxonomy" id="1423803"/>
    <lineage>
        <taxon>Bacteria</taxon>
        <taxon>Bacillati</taxon>
        <taxon>Bacillota</taxon>
        <taxon>Bacilli</taxon>
        <taxon>Lactobacillales</taxon>
        <taxon>Lactobacillaceae</taxon>
        <taxon>Levilactobacillus</taxon>
    </lineage>
</organism>
<dbReference type="Gene3D" id="3.90.190.10">
    <property type="entry name" value="Protein tyrosine phosphatase superfamily"/>
    <property type="match status" value="1"/>
</dbReference>
<feature type="chain" id="PRO_5006416299" evidence="2">
    <location>
        <begin position="27"/>
        <end position="260"/>
    </location>
</feature>
<dbReference type="PANTHER" id="PTHR31126">
    <property type="entry name" value="TYROSINE-PROTEIN PHOSPHATASE"/>
    <property type="match status" value="1"/>
</dbReference>
<evidence type="ECO:0000256" key="2">
    <source>
        <dbReference type="SAM" id="SignalP"/>
    </source>
</evidence>
<proteinExistence type="inferred from homology"/>
<gene>
    <name evidence="3" type="ORF">FD13_GL000040</name>
</gene>
<dbReference type="SUPFAM" id="SSF52799">
    <property type="entry name" value="(Phosphotyrosine protein) phosphatases II"/>
    <property type="match status" value="1"/>
</dbReference>
<dbReference type="InterPro" id="IPR016130">
    <property type="entry name" value="Tyr_Pase_AS"/>
</dbReference>
<dbReference type="GO" id="GO:0004721">
    <property type="term" value="F:phosphoprotein phosphatase activity"/>
    <property type="evidence" value="ECO:0007669"/>
    <property type="project" value="InterPro"/>
</dbReference>
<name>A0A0R2DS54_9LACO</name>
<feature type="signal peptide" evidence="2">
    <location>
        <begin position="1"/>
        <end position="26"/>
    </location>
</feature>
<dbReference type="AlphaFoldDB" id="A0A0R2DS54"/>
<reference evidence="3 4" key="1">
    <citation type="journal article" date="2015" name="Genome Announc.">
        <title>Expanding the biotechnology potential of lactobacilli through comparative genomics of 213 strains and associated genera.</title>
        <authorList>
            <person name="Sun Z."/>
            <person name="Harris H.M."/>
            <person name="McCann A."/>
            <person name="Guo C."/>
            <person name="Argimon S."/>
            <person name="Zhang W."/>
            <person name="Yang X."/>
            <person name="Jeffery I.B."/>
            <person name="Cooney J.C."/>
            <person name="Kagawa T.F."/>
            <person name="Liu W."/>
            <person name="Song Y."/>
            <person name="Salvetti E."/>
            <person name="Wrobel A."/>
            <person name="Rasinkangas P."/>
            <person name="Parkhill J."/>
            <person name="Rea M.C."/>
            <person name="O'Sullivan O."/>
            <person name="Ritari J."/>
            <person name="Douillard F.P."/>
            <person name="Paul Ross R."/>
            <person name="Yang R."/>
            <person name="Briner A.E."/>
            <person name="Felis G.E."/>
            <person name="de Vos W.M."/>
            <person name="Barrangou R."/>
            <person name="Klaenhammer T.R."/>
            <person name="Caufield P.W."/>
            <person name="Cui Y."/>
            <person name="Zhang H."/>
            <person name="O'Toole P.W."/>
        </authorList>
    </citation>
    <scope>NUCLEOTIDE SEQUENCE [LARGE SCALE GENOMIC DNA]</scope>
    <source>
        <strain evidence="3 4">DSM 21775</strain>
    </source>
</reference>
<dbReference type="InterPro" id="IPR026893">
    <property type="entry name" value="Tyr/Ser_Pase_IphP-type"/>
</dbReference>
<accession>A0A0R2DS54</accession>
<dbReference type="Proteomes" id="UP000051589">
    <property type="component" value="Unassembled WGS sequence"/>
</dbReference>
<dbReference type="InterPro" id="IPR029021">
    <property type="entry name" value="Prot-tyrosine_phosphatase-like"/>
</dbReference>
<dbReference type="RefSeq" id="WP_061775688.1">
    <property type="nucleotide sequence ID" value="NZ_AYZH01000001.1"/>
</dbReference>
<sequence length="260" mass="29090">MRFRTVLAGMSCALTLMGAAVVPVQAATSNAQLQPAISQKVTRPIKLQGAENMRDLGGYKTKSGQRVKLGRLLRSDSLEKLTTYDTFRLTDQYHLTEIVDLRTTDQIAKKPDPVLDGVKYMQASVLGSKSNYDNDDEGMYVDMATKGAARRSYRNLLVQMAENKKGALLFHCSHGMDRTGTAAAILYSILGVSKKDIQRDYLLSNTQLNVTWAKPELLNLFYKKVNKQYGSMDKYVKKGLKIKPSQLKAIRTNYLTKAHK</sequence>
<dbReference type="PROSITE" id="PS00383">
    <property type="entry name" value="TYR_PHOSPHATASE_1"/>
    <property type="match status" value="1"/>
</dbReference>
<comment type="caution">
    <text evidence="3">The sequence shown here is derived from an EMBL/GenBank/DDBJ whole genome shotgun (WGS) entry which is preliminary data.</text>
</comment>
<evidence type="ECO:0000313" key="3">
    <source>
        <dbReference type="EMBL" id="KRN03260.1"/>
    </source>
</evidence>
<comment type="similarity">
    <text evidence="1">Belongs to the protein-tyrosine phosphatase family.</text>
</comment>
<evidence type="ECO:0000313" key="4">
    <source>
        <dbReference type="Proteomes" id="UP000051589"/>
    </source>
</evidence>
<evidence type="ECO:0000256" key="1">
    <source>
        <dbReference type="ARBA" id="ARBA00009580"/>
    </source>
</evidence>
<dbReference type="PATRIC" id="fig|1423803.3.peg.39"/>
<keyword evidence="4" id="KW-1185">Reference proteome</keyword>
<dbReference type="STRING" id="1423803.FD13_GL000040"/>
<dbReference type="EMBL" id="AYZH01000001">
    <property type="protein sequence ID" value="KRN03260.1"/>
    <property type="molecule type" value="Genomic_DNA"/>
</dbReference>
<dbReference type="OrthoDB" id="1188001at2"/>
<keyword evidence="2" id="KW-0732">Signal</keyword>
<dbReference type="PANTHER" id="PTHR31126:SF1">
    <property type="entry name" value="TYROSINE SPECIFIC PROTEIN PHOSPHATASES DOMAIN-CONTAINING PROTEIN"/>
    <property type="match status" value="1"/>
</dbReference>
<protein>
    <submittedName>
        <fullName evidence="3">Protein tyrosine serine phosphatase</fullName>
    </submittedName>
</protein>
<dbReference type="Pfam" id="PF13350">
    <property type="entry name" value="Y_phosphatase3"/>
    <property type="match status" value="1"/>
</dbReference>